<organism evidence="2 3">
    <name type="scientific">Coleophoma crateriformis</name>
    <dbReference type="NCBI Taxonomy" id="565419"/>
    <lineage>
        <taxon>Eukaryota</taxon>
        <taxon>Fungi</taxon>
        <taxon>Dikarya</taxon>
        <taxon>Ascomycota</taxon>
        <taxon>Pezizomycotina</taxon>
        <taxon>Leotiomycetes</taxon>
        <taxon>Helotiales</taxon>
        <taxon>Dermateaceae</taxon>
        <taxon>Coleophoma</taxon>
    </lineage>
</organism>
<sequence length="841" mass="93053">MLPGAAQPANDVSRAETFWAPPNCRVKWKTRDRTGPRCGRRALITQHAMNYAIRSGIGITASFAIRQTSRLLKTVEDGSAHQELHELQKRLNDKIRVCCPAPEICIYGGVHLLTVITSQIISPSIDMIELISARGNTTLESAVTLTKALRWDIQALGLRLSKAAAAEEESRRKKTRAKSRVSHEIEIRLIVQDIKNLLTRIEDAVPLINLAITTSGARLTTALPSTVSPSRLLQASTFLTAGDTQYAMSSNTSTQIGPTFTLTLYMLFAGHLYQKHSHSEDASDMTWKEVIHKARVKLMRVPLKVAHDSVPGTEQSHEADSSDIPLESVEEGPPPQPFLTGEGKSSEFAYQFEVIEDLDDGRVHSFDEGTPQPGPYNGVELAGIRDFLPIHQISKIFYASTGRLLNIGEAETNSPVLLLKRDINALPPRKMMQKEEEGNDWATEIDGDAVPDNLPESRSSESALPEDVPPDEEEEDLQDDIDEQIRRESSVLEPEPELLEVNKEEPPARAWQLPPDLDPEWLALEVYTEPEESESELEEDANDDSAYVSHRPSSVGPNESETMLSANLENLQLKDPDSPAPDKPLQKQTSPRPAHTSFVPNNSPFGNVRSSLSLMEMLIRLTALQQFQQASHLAIPDELLTFFLEESSTTGAGGDSDERRRTRQDARRKVGFDPYDESPVKRRGEEYQYQYQDGAQSPGYNGYSRSGTPHEDYEYQRVNRANWAVVHPDHERSTSYQGSPEPWLQRSTSSPQRRTTPEVNPPSPSTPILPYRAPRRKNKSKTKARGEGGGGGALGRVRSERRGAVKAGSPLGRAQSVETDSTLGTSPGSPTLVGKAAEKLV</sequence>
<gene>
    <name evidence="2" type="ORF">BP5796_03990</name>
</gene>
<feature type="region of interest" description="Disordered" evidence="1">
    <location>
        <begin position="432"/>
        <end position="606"/>
    </location>
</feature>
<dbReference type="PANTHER" id="PTHR31010">
    <property type="entry name" value="RAN-SPECIFIC GTPASE-ACTIVATING PROTEIN 30-RELATED"/>
    <property type="match status" value="1"/>
</dbReference>
<reference evidence="2 3" key="1">
    <citation type="journal article" date="2018" name="IMA Fungus">
        <title>IMA Genome-F 9: Draft genome sequence of Annulohypoxylon stygium, Aspergillus mulundensis, Berkeleyomyces basicola (syn. Thielaviopsis basicola), Ceratocystis smalleyi, two Cercospora beticola strains, Coleophoma cylindrospora, Fusarium fracticaudum, Phialophora cf. hyalina, and Morchella septimelata.</title>
        <authorList>
            <person name="Wingfield B.D."/>
            <person name="Bills G.F."/>
            <person name="Dong Y."/>
            <person name="Huang W."/>
            <person name="Nel W.J."/>
            <person name="Swalarsk-Parry B.S."/>
            <person name="Vaghefi N."/>
            <person name="Wilken P.M."/>
            <person name="An Z."/>
            <person name="de Beer Z.W."/>
            <person name="De Vos L."/>
            <person name="Chen L."/>
            <person name="Duong T.A."/>
            <person name="Gao Y."/>
            <person name="Hammerbacher A."/>
            <person name="Kikkert J.R."/>
            <person name="Li Y."/>
            <person name="Li H."/>
            <person name="Li K."/>
            <person name="Li Q."/>
            <person name="Liu X."/>
            <person name="Ma X."/>
            <person name="Naidoo K."/>
            <person name="Pethybridge S.J."/>
            <person name="Sun J."/>
            <person name="Steenkamp E.T."/>
            <person name="van der Nest M.A."/>
            <person name="van Wyk S."/>
            <person name="Wingfield M.J."/>
            <person name="Xiong C."/>
            <person name="Yue Q."/>
            <person name="Zhang X."/>
        </authorList>
    </citation>
    <scope>NUCLEOTIDE SEQUENCE [LARGE SCALE GENOMIC DNA]</scope>
    <source>
        <strain evidence="2 3">BP5796</strain>
    </source>
</reference>
<feature type="compositionally biased region" description="Acidic residues" evidence="1">
    <location>
        <begin position="528"/>
        <end position="543"/>
    </location>
</feature>
<dbReference type="GO" id="GO:0005634">
    <property type="term" value="C:nucleus"/>
    <property type="evidence" value="ECO:0007669"/>
    <property type="project" value="TreeGrafter"/>
</dbReference>
<comment type="caution">
    <text evidence="2">The sequence shown here is derived from an EMBL/GenBank/DDBJ whole genome shotgun (WGS) entry which is preliminary data.</text>
</comment>
<evidence type="ECO:0000313" key="2">
    <source>
        <dbReference type="EMBL" id="RDW85665.1"/>
    </source>
</evidence>
<name>A0A3D8SH36_9HELO</name>
<dbReference type="Pfam" id="PF05508">
    <property type="entry name" value="Ran-binding"/>
    <property type="match status" value="2"/>
</dbReference>
<feature type="region of interest" description="Disordered" evidence="1">
    <location>
        <begin position="648"/>
        <end position="710"/>
    </location>
</feature>
<dbReference type="InterPro" id="IPR008812">
    <property type="entry name" value="Ran_GTP-bd-rel"/>
</dbReference>
<evidence type="ECO:0000313" key="3">
    <source>
        <dbReference type="Proteomes" id="UP000256328"/>
    </source>
</evidence>
<feature type="region of interest" description="Disordered" evidence="1">
    <location>
        <begin position="308"/>
        <end position="338"/>
    </location>
</feature>
<feature type="compositionally biased region" description="Basic and acidic residues" evidence="1">
    <location>
        <begin position="656"/>
        <end position="671"/>
    </location>
</feature>
<dbReference type="PANTHER" id="PTHR31010:SF2">
    <property type="entry name" value="RAN-SPECIFIC GTPASE-ACTIVATING PROTEIN 30"/>
    <property type="match status" value="1"/>
</dbReference>
<protein>
    <recommendedName>
        <fullName evidence="4">Ran-binding-domain-containing protein</fullName>
    </recommendedName>
</protein>
<evidence type="ECO:0000256" key="1">
    <source>
        <dbReference type="SAM" id="MobiDB-lite"/>
    </source>
</evidence>
<feature type="compositionally biased region" description="Polar residues" evidence="1">
    <location>
        <begin position="745"/>
        <end position="758"/>
    </location>
</feature>
<feature type="compositionally biased region" description="Basic residues" evidence="1">
    <location>
        <begin position="773"/>
        <end position="783"/>
    </location>
</feature>
<evidence type="ECO:0008006" key="4">
    <source>
        <dbReference type="Google" id="ProtNLM"/>
    </source>
</evidence>
<dbReference type="OrthoDB" id="512915at2759"/>
<feature type="compositionally biased region" description="Acidic residues" evidence="1">
    <location>
        <begin position="468"/>
        <end position="482"/>
    </location>
</feature>
<feature type="compositionally biased region" description="Polar residues" evidence="1">
    <location>
        <begin position="551"/>
        <end position="570"/>
    </location>
</feature>
<feature type="region of interest" description="Disordered" evidence="1">
    <location>
        <begin position="729"/>
        <end position="841"/>
    </location>
</feature>
<dbReference type="GO" id="GO:0030695">
    <property type="term" value="F:GTPase regulator activity"/>
    <property type="evidence" value="ECO:0007669"/>
    <property type="project" value="TreeGrafter"/>
</dbReference>
<dbReference type="Proteomes" id="UP000256328">
    <property type="component" value="Unassembled WGS sequence"/>
</dbReference>
<dbReference type="AlphaFoldDB" id="A0A3D8SH36"/>
<keyword evidence="3" id="KW-1185">Reference proteome</keyword>
<accession>A0A3D8SH36</accession>
<dbReference type="EMBL" id="PDLN01000005">
    <property type="protein sequence ID" value="RDW85665.1"/>
    <property type="molecule type" value="Genomic_DNA"/>
</dbReference>
<feature type="compositionally biased region" description="Polar residues" evidence="1">
    <location>
        <begin position="816"/>
        <end position="829"/>
    </location>
</feature>
<proteinExistence type="predicted"/>
<feature type="compositionally biased region" description="Acidic residues" evidence="1">
    <location>
        <begin position="437"/>
        <end position="449"/>
    </location>
</feature>
<dbReference type="GO" id="GO:0005737">
    <property type="term" value="C:cytoplasm"/>
    <property type="evidence" value="ECO:0007669"/>
    <property type="project" value="TreeGrafter"/>
</dbReference>
<feature type="compositionally biased region" description="Polar residues" evidence="1">
    <location>
        <begin position="689"/>
        <end position="707"/>
    </location>
</feature>